<dbReference type="STRING" id="1073327.SAMN04488108_0053"/>
<keyword evidence="3" id="KW-1185">Reference proteome</keyword>
<dbReference type="SUPFAM" id="SSF53756">
    <property type="entry name" value="UDP-Glycosyltransferase/glycogen phosphorylase"/>
    <property type="match status" value="1"/>
</dbReference>
<dbReference type="PANTHER" id="PTHR46401">
    <property type="entry name" value="GLYCOSYLTRANSFERASE WBBK-RELATED"/>
    <property type="match status" value="1"/>
</dbReference>
<dbReference type="Pfam" id="PF00534">
    <property type="entry name" value="Glycos_transf_1"/>
    <property type="match status" value="1"/>
</dbReference>
<name>A0A1M7Z383_9BACT</name>
<organism evidence="2 3">
    <name type="scientific">Algoriphagus zhangzhouensis</name>
    <dbReference type="NCBI Taxonomy" id="1073327"/>
    <lineage>
        <taxon>Bacteria</taxon>
        <taxon>Pseudomonadati</taxon>
        <taxon>Bacteroidota</taxon>
        <taxon>Cytophagia</taxon>
        <taxon>Cytophagales</taxon>
        <taxon>Cyclobacteriaceae</taxon>
        <taxon>Algoriphagus</taxon>
    </lineage>
</organism>
<evidence type="ECO:0000313" key="2">
    <source>
        <dbReference type="EMBL" id="SHO59417.1"/>
    </source>
</evidence>
<evidence type="ECO:0000313" key="3">
    <source>
        <dbReference type="Proteomes" id="UP000184609"/>
    </source>
</evidence>
<dbReference type="PANTHER" id="PTHR46401:SF8">
    <property type="entry name" value="BLL6006 PROTEIN"/>
    <property type="match status" value="1"/>
</dbReference>
<dbReference type="OrthoDB" id="7560678at2"/>
<accession>A0A1M7Z383</accession>
<dbReference type="GO" id="GO:0016757">
    <property type="term" value="F:glycosyltransferase activity"/>
    <property type="evidence" value="ECO:0007669"/>
    <property type="project" value="InterPro"/>
</dbReference>
<dbReference type="Gene3D" id="3.40.50.2000">
    <property type="entry name" value="Glycogen Phosphorylase B"/>
    <property type="match status" value="2"/>
</dbReference>
<gene>
    <name evidence="2" type="ORF">SAMN04488108_0053</name>
</gene>
<feature type="domain" description="Glycosyl transferase family 1" evidence="1">
    <location>
        <begin position="165"/>
        <end position="305"/>
    </location>
</feature>
<evidence type="ECO:0000259" key="1">
    <source>
        <dbReference type="Pfam" id="PF00534"/>
    </source>
</evidence>
<proteinExistence type="predicted"/>
<sequence length="341" mass="40046">MIKIFHFTSNLSGGGAETQLLLLAKSLTNVYQNFVVYNTVNDSFPFNDFPNIKFISNSEFLMLKNSLNFNNLIFHIWIPDVFTHLSPLFFFKFRKITILGVRNKYRLNSIKRIYQFLCYFFFSNIVSNTPSSIHNYFYRLAFGKYFLFIPNAIKYNSLLHNDLNFKKFELLFVGRFEMHKGVLDLLNSFTKLNDASVNLKLVGTGSLFKSIKNKFNKCSNLEIVGYLDDPIDYFYHSECLILPSYYEGMPNVAFEALSQNCILILSDIPQNRLWFTVDSVIYFKPGDYLDLLRALKLFLSLSLEQKRYMLSKSKSVIKKLTIENYSNQYIRLYKNIYEKSI</sequence>
<dbReference type="AlphaFoldDB" id="A0A1M7Z383"/>
<dbReference type="EMBL" id="FRXN01000001">
    <property type="protein sequence ID" value="SHO59417.1"/>
    <property type="molecule type" value="Genomic_DNA"/>
</dbReference>
<dbReference type="RefSeq" id="WP_073569755.1">
    <property type="nucleotide sequence ID" value="NZ_FRXN01000001.1"/>
</dbReference>
<protein>
    <submittedName>
        <fullName evidence="2">Glycosyltransferase involved in cell wall bisynthesis</fullName>
    </submittedName>
</protein>
<dbReference type="Proteomes" id="UP000184609">
    <property type="component" value="Unassembled WGS sequence"/>
</dbReference>
<keyword evidence="2" id="KW-0808">Transferase</keyword>
<reference evidence="3" key="1">
    <citation type="submission" date="2016-12" db="EMBL/GenBank/DDBJ databases">
        <authorList>
            <person name="Varghese N."/>
            <person name="Submissions S."/>
        </authorList>
    </citation>
    <scope>NUCLEOTIDE SEQUENCE [LARGE SCALE GENOMIC DNA]</scope>
    <source>
        <strain evidence="3">DSM 25035</strain>
    </source>
</reference>
<dbReference type="InterPro" id="IPR001296">
    <property type="entry name" value="Glyco_trans_1"/>
</dbReference>